<dbReference type="EMBL" id="MN586027">
    <property type="protein sequence ID" value="QGJ93522.1"/>
    <property type="molecule type" value="Genomic_DNA"/>
</dbReference>
<proteinExistence type="predicted"/>
<reference evidence="2 3" key="1">
    <citation type="submission" date="2019-10" db="EMBL/GenBank/DDBJ databases">
        <authorList>
            <person name="Garlena R.A."/>
            <person name="Russell D.A."/>
            <person name="Pope W.H."/>
            <person name="Jacobs-Sera D."/>
            <person name="Hatfull G.F."/>
        </authorList>
    </citation>
    <scope>NUCLEOTIDE SEQUENCE [LARGE SCALE GENOMIC DNA]</scope>
</reference>
<keyword evidence="3" id="KW-1185">Reference proteome</keyword>
<dbReference type="GeneID" id="55814526"/>
<gene>
    <name evidence="2" type="primary">74</name>
    <name evidence="2" type="ORF">SEA_MUFASA8_74</name>
</gene>
<protein>
    <submittedName>
        <fullName evidence="2">Uncharacterized protein</fullName>
    </submittedName>
</protein>
<evidence type="ECO:0000313" key="3">
    <source>
        <dbReference type="Proteomes" id="UP000427282"/>
    </source>
</evidence>
<evidence type="ECO:0000313" key="2">
    <source>
        <dbReference type="EMBL" id="QGJ93522.1"/>
    </source>
</evidence>
<evidence type="ECO:0000256" key="1">
    <source>
        <dbReference type="SAM" id="MobiDB-lite"/>
    </source>
</evidence>
<accession>A0A649VNK5</accession>
<feature type="region of interest" description="Disordered" evidence="1">
    <location>
        <begin position="52"/>
        <end position="79"/>
    </location>
</feature>
<organism evidence="2 3">
    <name type="scientific">Arthrobacter phage Mufasa8</name>
    <dbReference type="NCBI Taxonomy" id="2656526"/>
    <lineage>
        <taxon>Viruses</taxon>
        <taxon>Duplodnaviria</taxon>
        <taxon>Heunggongvirae</taxon>
        <taxon>Uroviricota</taxon>
        <taxon>Caudoviricetes</taxon>
        <taxon>Mufasoctovirus</taxon>
        <taxon>Mufasoctovirus mufasa8</taxon>
    </lineage>
</organism>
<name>A0A649VNK5_9CAUD</name>
<dbReference type="RefSeq" id="YP_009885154.1">
    <property type="nucleotide sequence ID" value="NC_049478.1"/>
</dbReference>
<dbReference type="KEGG" id="vg:55814526"/>
<sequence>MSHDWTMHIGRSFTGTRIEDTCPCEKAPCGLVDSSNTHPNCTQHPWQRGNTIRQSHQPENCPIQKTKLAPDGAKKEATR</sequence>
<dbReference type="Proteomes" id="UP000427282">
    <property type="component" value="Segment"/>
</dbReference>